<sequence>MMAATQPSSLQSTSFLKSFGKSTLKSLFSNYPMSDLLTSIPEFGKRIKRLRHWSLTRTKATTDYNDYNSKSQSPSPNTSILEPQRITSGSLTPPGALMIFERSVQLGPSLVPSTNASPPEKIRGHSLPTQTVMVSPTSLSIPSHYTTESYTAPILDATCELITGNDADLDQIKLVAVRRPSSILSSSGLTSPLLSRSRVSNSDYAFELDQDAKDRRISFFSYAEFLEIDGLDTEAALQKPVLDDDENSQEEEFLSIVTVNEMLRVKTGELKREM</sequence>
<dbReference type="GeneID" id="34517843"/>
<dbReference type="HOGENOM" id="CLU_1015872_0_0_1"/>
<evidence type="ECO:0000313" key="3">
    <source>
        <dbReference type="Proteomes" id="UP000019384"/>
    </source>
</evidence>
<reference evidence="2" key="1">
    <citation type="submission" date="2013-12" db="EMBL/GenBank/DDBJ databases">
        <authorList>
            <person name="Genoscope - CEA"/>
        </authorList>
    </citation>
    <scope>NUCLEOTIDE SEQUENCE</scope>
    <source>
        <strain evidence="2">CBS 1993</strain>
    </source>
</reference>
<feature type="region of interest" description="Disordered" evidence="1">
    <location>
        <begin position="63"/>
        <end position="87"/>
    </location>
</feature>
<accession>W6MG58</accession>
<dbReference type="AlphaFoldDB" id="W6MG58"/>
<protein>
    <submittedName>
        <fullName evidence="2">Uncharacterized protein</fullName>
    </submittedName>
</protein>
<reference evidence="2" key="2">
    <citation type="submission" date="2014-02" db="EMBL/GenBank/DDBJ databases">
        <title>Complete DNA sequence of /Kuraishia capsulata/ illustrates novel genomic features among budding yeasts (/Saccharomycotina/).</title>
        <authorList>
            <person name="Morales L."/>
            <person name="Noel B."/>
            <person name="Porcel B."/>
            <person name="Marcet-Houben M."/>
            <person name="Hullo M-F."/>
            <person name="Sacerdot C."/>
            <person name="Tekaia F."/>
            <person name="Leh-Louis V."/>
            <person name="Despons L."/>
            <person name="Khanna V."/>
            <person name="Aury J-M."/>
            <person name="Barbe V."/>
            <person name="Couloux A."/>
            <person name="Labadie K."/>
            <person name="Pelletier E."/>
            <person name="Souciet J-L."/>
            <person name="Boekhout T."/>
            <person name="Gabaldon T."/>
            <person name="Wincker P."/>
            <person name="Dujon B."/>
        </authorList>
    </citation>
    <scope>NUCLEOTIDE SEQUENCE</scope>
    <source>
        <strain evidence="2">CBS 1993</strain>
    </source>
</reference>
<evidence type="ECO:0000313" key="2">
    <source>
        <dbReference type="EMBL" id="CDK24438.1"/>
    </source>
</evidence>
<proteinExistence type="predicted"/>
<dbReference type="EMBL" id="HG793125">
    <property type="protein sequence ID" value="CDK24438.1"/>
    <property type="molecule type" value="Genomic_DNA"/>
</dbReference>
<gene>
    <name evidence="2" type="ORF">KUCA_T00000400001</name>
</gene>
<name>W6MG58_9ASCO</name>
<dbReference type="OrthoDB" id="5364312at2759"/>
<evidence type="ECO:0000256" key="1">
    <source>
        <dbReference type="SAM" id="MobiDB-lite"/>
    </source>
</evidence>
<keyword evidence="3" id="KW-1185">Reference proteome</keyword>
<dbReference type="RefSeq" id="XP_022456455.1">
    <property type="nucleotide sequence ID" value="XM_022604937.1"/>
</dbReference>
<dbReference type="Proteomes" id="UP000019384">
    <property type="component" value="Unassembled WGS sequence"/>
</dbReference>
<organism evidence="2 3">
    <name type="scientific">Kuraishia capsulata CBS 1993</name>
    <dbReference type="NCBI Taxonomy" id="1382522"/>
    <lineage>
        <taxon>Eukaryota</taxon>
        <taxon>Fungi</taxon>
        <taxon>Dikarya</taxon>
        <taxon>Ascomycota</taxon>
        <taxon>Saccharomycotina</taxon>
        <taxon>Pichiomycetes</taxon>
        <taxon>Pichiales</taxon>
        <taxon>Pichiaceae</taxon>
        <taxon>Kuraishia</taxon>
    </lineage>
</organism>